<dbReference type="Proteomes" id="UP000006729">
    <property type="component" value="Chromosome 1"/>
</dbReference>
<gene>
    <name evidence="1" type="ORF">POPTR_001G252104v4</name>
</gene>
<accession>A0ACC0TL64</accession>
<evidence type="ECO:0000313" key="1">
    <source>
        <dbReference type="EMBL" id="KAI9402322.1"/>
    </source>
</evidence>
<sequence>MFRANGGCGCVKKPGFSLSEPDSDPSVQLTVEKILKVKIYFGAGWHLDFRCTHFDLYSPPDFFARDVQWAVRLVVVRASWPGHPRK</sequence>
<protein>
    <submittedName>
        <fullName evidence="1">Uncharacterized protein</fullName>
    </submittedName>
</protein>
<keyword evidence="2" id="KW-1185">Reference proteome</keyword>
<organism evidence="1 2">
    <name type="scientific">Populus trichocarpa</name>
    <name type="common">Western balsam poplar</name>
    <name type="synonym">Populus balsamifera subsp. trichocarpa</name>
    <dbReference type="NCBI Taxonomy" id="3694"/>
    <lineage>
        <taxon>Eukaryota</taxon>
        <taxon>Viridiplantae</taxon>
        <taxon>Streptophyta</taxon>
        <taxon>Embryophyta</taxon>
        <taxon>Tracheophyta</taxon>
        <taxon>Spermatophyta</taxon>
        <taxon>Magnoliopsida</taxon>
        <taxon>eudicotyledons</taxon>
        <taxon>Gunneridae</taxon>
        <taxon>Pentapetalae</taxon>
        <taxon>rosids</taxon>
        <taxon>fabids</taxon>
        <taxon>Malpighiales</taxon>
        <taxon>Salicaceae</taxon>
        <taxon>Saliceae</taxon>
        <taxon>Populus</taxon>
    </lineage>
</organism>
<comment type="caution">
    <text evidence="1">The sequence shown here is derived from an EMBL/GenBank/DDBJ whole genome shotgun (WGS) entry which is preliminary data.</text>
</comment>
<proteinExistence type="predicted"/>
<evidence type="ECO:0000313" key="2">
    <source>
        <dbReference type="Proteomes" id="UP000006729"/>
    </source>
</evidence>
<name>A0ACC0TL64_POPTR</name>
<reference evidence="1 2" key="1">
    <citation type="journal article" date="2006" name="Science">
        <title>The genome of black cottonwood, Populus trichocarpa (Torr. &amp; Gray).</title>
        <authorList>
            <person name="Tuskan G.A."/>
            <person name="Difazio S."/>
            <person name="Jansson S."/>
            <person name="Bohlmann J."/>
            <person name="Grigoriev I."/>
            <person name="Hellsten U."/>
            <person name="Putnam N."/>
            <person name="Ralph S."/>
            <person name="Rombauts S."/>
            <person name="Salamov A."/>
            <person name="Schein J."/>
            <person name="Sterck L."/>
            <person name="Aerts A."/>
            <person name="Bhalerao R.R."/>
            <person name="Bhalerao R.P."/>
            <person name="Blaudez D."/>
            <person name="Boerjan W."/>
            <person name="Brun A."/>
            <person name="Brunner A."/>
            <person name="Busov V."/>
            <person name="Campbell M."/>
            <person name="Carlson J."/>
            <person name="Chalot M."/>
            <person name="Chapman J."/>
            <person name="Chen G.L."/>
            <person name="Cooper D."/>
            <person name="Coutinho P.M."/>
            <person name="Couturier J."/>
            <person name="Covert S."/>
            <person name="Cronk Q."/>
            <person name="Cunningham R."/>
            <person name="Davis J."/>
            <person name="Degroeve S."/>
            <person name="Dejardin A."/>
            <person name="Depamphilis C."/>
            <person name="Detter J."/>
            <person name="Dirks B."/>
            <person name="Dubchak I."/>
            <person name="Duplessis S."/>
            <person name="Ehlting J."/>
            <person name="Ellis B."/>
            <person name="Gendler K."/>
            <person name="Goodstein D."/>
            <person name="Gribskov M."/>
            <person name="Grimwood J."/>
            <person name="Groover A."/>
            <person name="Gunter L."/>
            <person name="Hamberger B."/>
            <person name="Heinze B."/>
            <person name="Helariutta Y."/>
            <person name="Henrissat B."/>
            <person name="Holligan D."/>
            <person name="Holt R."/>
            <person name="Huang W."/>
            <person name="Islam-Faridi N."/>
            <person name="Jones S."/>
            <person name="Jones-Rhoades M."/>
            <person name="Jorgensen R."/>
            <person name="Joshi C."/>
            <person name="Kangasjarvi J."/>
            <person name="Karlsson J."/>
            <person name="Kelleher C."/>
            <person name="Kirkpatrick R."/>
            <person name="Kirst M."/>
            <person name="Kohler A."/>
            <person name="Kalluri U."/>
            <person name="Larimer F."/>
            <person name="Leebens-Mack J."/>
            <person name="Leple J.C."/>
            <person name="Locascio P."/>
            <person name="Lou Y."/>
            <person name="Lucas S."/>
            <person name="Martin F."/>
            <person name="Montanini B."/>
            <person name="Napoli C."/>
            <person name="Nelson D.R."/>
            <person name="Nelson C."/>
            <person name="Nieminen K."/>
            <person name="Nilsson O."/>
            <person name="Pereda V."/>
            <person name="Peter G."/>
            <person name="Philippe R."/>
            <person name="Pilate G."/>
            <person name="Poliakov A."/>
            <person name="Razumovskaya J."/>
            <person name="Richardson P."/>
            <person name="Rinaldi C."/>
            <person name="Ritland K."/>
            <person name="Rouze P."/>
            <person name="Ryaboy D."/>
            <person name="Schmutz J."/>
            <person name="Schrader J."/>
            <person name="Segerman B."/>
            <person name="Shin H."/>
            <person name="Siddiqui A."/>
            <person name="Sterky F."/>
            <person name="Terry A."/>
            <person name="Tsai C.J."/>
            <person name="Uberbacher E."/>
            <person name="Unneberg P."/>
            <person name="Vahala J."/>
            <person name="Wall K."/>
            <person name="Wessler S."/>
            <person name="Yang G."/>
            <person name="Yin T."/>
            <person name="Douglas C."/>
            <person name="Marra M."/>
            <person name="Sandberg G."/>
            <person name="Van de Peer Y."/>
            <person name="Rokhsar D."/>
        </authorList>
    </citation>
    <scope>NUCLEOTIDE SEQUENCE [LARGE SCALE GENOMIC DNA]</scope>
    <source>
        <strain evidence="2">cv. Nisqually</strain>
    </source>
</reference>
<dbReference type="EMBL" id="CM009290">
    <property type="protein sequence ID" value="KAI9402322.1"/>
    <property type="molecule type" value="Genomic_DNA"/>
</dbReference>